<dbReference type="Pfam" id="PF02810">
    <property type="entry name" value="SEC-C"/>
    <property type="match status" value="1"/>
</dbReference>
<dbReference type="EMBL" id="FNCI01000012">
    <property type="protein sequence ID" value="SDG40504.1"/>
    <property type="molecule type" value="Genomic_DNA"/>
</dbReference>
<evidence type="ECO:0000313" key="3">
    <source>
        <dbReference type="Proteomes" id="UP000198641"/>
    </source>
</evidence>
<dbReference type="SUPFAM" id="SSF103642">
    <property type="entry name" value="Sec-C motif"/>
    <property type="match status" value="1"/>
</dbReference>
<evidence type="ECO:0000313" key="2">
    <source>
        <dbReference type="EMBL" id="SDG40504.1"/>
    </source>
</evidence>
<evidence type="ECO:0000259" key="1">
    <source>
        <dbReference type="Pfam" id="PF17775"/>
    </source>
</evidence>
<dbReference type="STRING" id="284577.SAMN05216571_11252"/>
<sequence length="122" mass="14238">MRSRYCAFVLGLEDYLRRTWHPDTCPTEMGLSADTRWKRLEVLDHGQVDGQDREDETGWVHFRATFHEHGRWQRLEEVSRFTRLGDRWVYVDGTPQLSVLKPGRNEACPCGSGRKLKKCCGV</sequence>
<reference evidence="2 3" key="1">
    <citation type="submission" date="2016-10" db="EMBL/GenBank/DDBJ databases">
        <authorList>
            <person name="de Groot N.N."/>
        </authorList>
    </citation>
    <scope>NUCLEOTIDE SEQUENCE [LARGE SCALE GENOMIC DNA]</scope>
    <source>
        <strain evidence="2 3">BH539</strain>
    </source>
</reference>
<dbReference type="InterPro" id="IPR048469">
    <property type="entry name" value="YchJ-like_M"/>
</dbReference>
<proteinExistence type="predicted"/>
<dbReference type="InterPro" id="IPR004027">
    <property type="entry name" value="SEC_C_motif"/>
</dbReference>
<dbReference type="PANTHER" id="PTHR33747:SF1">
    <property type="entry name" value="ADENYLATE CYCLASE-ASSOCIATED CAP C-TERMINAL DOMAIN-CONTAINING PROTEIN"/>
    <property type="match status" value="1"/>
</dbReference>
<accession>A0A1G7TZH7</accession>
<dbReference type="PANTHER" id="PTHR33747">
    <property type="entry name" value="UPF0225 PROTEIN SCO1677"/>
    <property type="match status" value="1"/>
</dbReference>
<organism evidence="2 3">
    <name type="scientific">Onishia taeanensis</name>
    <dbReference type="NCBI Taxonomy" id="284577"/>
    <lineage>
        <taxon>Bacteria</taxon>
        <taxon>Pseudomonadati</taxon>
        <taxon>Pseudomonadota</taxon>
        <taxon>Gammaproteobacteria</taxon>
        <taxon>Oceanospirillales</taxon>
        <taxon>Halomonadaceae</taxon>
        <taxon>Onishia</taxon>
    </lineage>
</organism>
<dbReference type="AlphaFoldDB" id="A0A1G7TZH7"/>
<dbReference type="InterPro" id="IPR032710">
    <property type="entry name" value="NTF2-like_dom_sf"/>
</dbReference>
<feature type="domain" description="YchJ-like middle NTF2-like" evidence="1">
    <location>
        <begin position="1"/>
        <end position="93"/>
    </location>
</feature>
<gene>
    <name evidence="2" type="ORF">SAMN05216571_11252</name>
</gene>
<protein>
    <submittedName>
        <fullName evidence="2">SEC-C motif-containing protein</fullName>
    </submittedName>
</protein>
<dbReference type="Pfam" id="PF17775">
    <property type="entry name" value="YchJ_M-like"/>
    <property type="match status" value="1"/>
</dbReference>
<name>A0A1G7TZH7_9GAMM</name>
<keyword evidence="3" id="KW-1185">Reference proteome</keyword>
<dbReference type="Gene3D" id="3.10.450.50">
    <property type="match status" value="1"/>
</dbReference>
<dbReference type="SUPFAM" id="SSF54427">
    <property type="entry name" value="NTF2-like"/>
    <property type="match status" value="1"/>
</dbReference>
<dbReference type="Proteomes" id="UP000198641">
    <property type="component" value="Unassembled WGS sequence"/>
</dbReference>